<sequence>MWRNRRFEGLDVLVAQRGSALLATAVLLTGSRTAGEDLVQAALERLMRNWSRVHGDKEGYLRRTLYHLAVDRWRLRRRRPEVLAEVEPPTQDDGTDALHLRQALIQALALLPPRQRAVLVLRHWEQCSEAEAAELLGCSVGTVKSSASRGLTRLRQLTADWALEGAGTKGAGR</sequence>
<proteinExistence type="inferred from homology"/>
<dbReference type="InterPro" id="IPR013325">
    <property type="entry name" value="RNA_pol_sigma_r2"/>
</dbReference>
<dbReference type="Pfam" id="PF08281">
    <property type="entry name" value="Sigma70_r4_2"/>
    <property type="match status" value="1"/>
</dbReference>
<keyword evidence="4" id="KW-0238">DNA-binding</keyword>
<comment type="similarity">
    <text evidence="1">Belongs to the sigma-70 factor family. ECF subfamily.</text>
</comment>
<dbReference type="SUPFAM" id="SSF88659">
    <property type="entry name" value="Sigma3 and sigma4 domains of RNA polymerase sigma factors"/>
    <property type="match status" value="1"/>
</dbReference>
<evidence type="ECO:0000313" key="9">
    <source>
        <dbReference type="Proteomes" id="UP000199385"/>
    </source>
</evidence>
<dbReference type="InterPro" id="IPR014325">
    <property type="entry name" value="RNA_pol_sigma-E_actinobac"/>
</dbReference>
<dbReference type="AlphaFoldDB" id="A0A1A9A840"/>
<dbReference type="InterPro" id="IPR039425">
    <property type="entry name" value="RNA_pol_sigma-70-like"/>
</dbReference>
<organism evidence="8 9">
    <name type="scientific">Micromonospora auratinigra</name>
    <dbReference type="NCBI Taxonomy" id="261654"/>
    <lineage>
        <taxon>Bacteria</taxon>
        <taxon>Bacillati</taxon>
        <taxon>Actinomycetota</taxon>
        <taxon>Actinomycetes</taxon>
        <taxon>Micromonosporales</taxon>
        <taxon>Micromonosporaceae</taxon>
        <taxon>Micromonospora</taxon>
    </lineage>
</organism>
<dbReference type="InterPro" id="IPR014284">
    <property type="entry name" value="RNA_pol_sigma-70_dom"/>
</dbReference>
<dbReference type="NCBIfam" id="TIGR02937">
    <property type="entry name" value="sigma70-ECF"/>
    <property type="match status" value="1"/>
</dbReference>
<dbReference type="GO" id="GO:0016987">
    <property type="term" value="F:sigma factor activity"/>
    <property type="evidence" value="ECO:0007669"/>
    <property type="project" value="UniProtKB-KW"/>
</dbReference>
<evidence type="ECO:0000256" key="3">
    <source>
        <dbReference type="ARBA" id="ARBA00023082"/>
    </source>
</evidence>
<dbReference type="EMBL" id="LT594323">
    <property type="protein sequence ID" value="SBT52377.1"/>
    <property type="molecule type" value="Genomic_DNA"/>
</dbReference>
<dbReference type="Proteomes" id="UP000199385">
    <property type="component" value="Chromosome I"/>
</dbReference>
<evidence type="ECO:0000259" key="6">
    <source>
        <dbReference type="Pfam" id="PF04542"/>
    </source>
</evidence>
<feature type="domain" description="RNA polymerase sigma-70 region 2" evidence="6">
    <location>
        <begin position="14"/>
        <end position="79"/>
    </location>
</feature>
<accession>A0A1A9A840</accession>
<reference evidence="9" key="1">
    <citation type="submission" date="2016-06" db="EMBL/GenBank/DDBJ databases">
        <authorList>
            <person name="Varghese N."/>
            <person name="Submissions Spin"/>
        </authorList>
    </citation>
    <scope>NUCLEOTIDE SEQUENCE [LARGE SCALE GENOMIC DNA]</scope>
    <source>
        <strain evidence="9">DSM 44815</strain>
    </source>
</reference>
<dbReference type="PATRIC" id="fig|261654.4.peg.5680"/>
<keyword evidence="3" id="KW-0731">Sigma factor</keyword>
<dbReference type="NCBIfam" id="TIGR02983">
    <property type="entry name" value="SigE-fam_strep"/>
    <property type="match status" value="1"/>
</dbReference>
<dbReference type="GO" id="GO:0003677">
    <property type="term" value="F:DNA binding"/>
    <property type="evidence" value="ECO:0007669"/>
    <property type="project" value="UniProtKB-KW"/>
</dbReference>
<dbReference type="STRING" id="261654.GA0070611_5607"/>
<dbReference type="PANTHER" id="PTHR43133:SF50">
    <property type="entry name" value="ECF RNA POLYMERASE SIGMA FACTOR SIGM"/>
    <property type="match status" value="1"/>
</dbReference>
<dbReference type="Pfam" id="PF04542">
    <property type="entry name" value="Sigma70_r2"/>
    <property type="match status" value="1"/>
</dbReference>
<dbReference type="PANTHER" id="PTHR43133">
    <property type="entry name" value="RNA POLYMERASE ECF-TYPE SIGMA FACTO"/>
    <property type="match status" value="1"/>
</dbReference>
<dbReference type="GO" id="GO:0006352">
    <property type="term" value="P:DNA-templated transcription initiation"/>
    <property type="evidence" value="ECO:0007669"/>
    <property type="project" value="InterPro"/>
</dbReference>
<dbReference type="CDD" id="cd06171">
    <property type="entry name" value="Sigma70_r4"/>
    <property type="match status" value="1"/>
</dbReference>
<dbReference type="Gene3D" id="1.10.10.10">
    <property type="entry name" value="Winged helix-like DNA-binding domain superfamily/Winged helix DNA-binding domain"/>
    <property type="match status" value="1"/>
</dbReference>
<gene>
    <name evidence="8" type="ORF">GA0070611_5607</name>
</gene>
<dbReference type="SUPFAM" id="SSF88946">
    <property type="entry name" value="Sigma2 domain of RNA polymerase sigma factors"/>
    <property type="match status" value="1"/>
</dbReference>
<evidence type="ECO:0000256" key="5">
    <source>
        <dbReference type="ARBA" id="ARBA00023163"/>
    </source>
</evidence>
<dbReference type="RefSeq" id="WP_231921243.1">
    <property type="nucleotide sequence ID" value="NZ_LT594323.1"/>
</dbReference>
<dbReference type="InterPro" id="IPR036388">
    <property type="entry name" value="WH-like_DNA-bd_sf"/>
</dbReference>
<dbReference type="Gene3D" id="1.10.1740.10">
    <property type="match status" value="1"/>
</dbReference>
<evidence type="ECO:0000259" key="7">
    <source>
        <dbReference type="Pfam" id="PF08281"/>
    </source>
</evidence>
<keyword evidence="5" id="KW-0804">Transcription</keyword>
<keyword evidence="9" id="KW-1185">Reference proteome</keyword>
<evidence type="ECO:0000256" key="4">
    <source>
        <dbReference type="ARBA" id="ARBA00023125"/>
    </source>
</evidence>
<evidence type="ECO:0000256" key="1">
    <source>
        <dbReference type="ARBA" id="ARBA00010641"/>
    </source>
</evidence>
<feature type="domain" description="RNA polymerase sigma factor 70 region 4 type 2" evidence="7">
    <location>
        <begin position="101"/>
        <end position="154"/>
    </location>
</feature>
<evidence type="ECO:0000313" key="8">
    <source>
        <dbReference type="EMBL" id="SBT52377.1"/>
    </source>
</evidence>
<name>A0A1A9A840_9ACTN</name>
<keyword evidence="2" id="KW-0805">Transcription regulation</keyword>
<dbReference type="InterPro" id="IPR013249">
    <property type="entry name" value="RNA_pol_sigma70_r4_t2"/>
</dbReference>
<dbReference type="InterPro" id="IPR007627">
    <property type="entry name" value="RNA_pol_sigma70_r2"/>
</dbReference>
<protein>
    <submittedName>
        <fullName evidence="8">RNA polymerase sigma-70 factor, sigma-E family</fullName>
    </submittedName>
</protein>
<evidence type="ECO:0000256" key="2">
    <source>
        <dbReference type="ARBA" id="ARBA00023015"/>
    </source>
</evidence>
<dbReference type="InterPro" id="IPR013324">
    <property type="entry name" value="RNA_pol_sigma_r3/r4-like"/>
</dbReference>